<proteinExistence type="predicted"/>
<feature type="non-terminal residue" evidence="2">
    <location>
        <position position="1"/>
    </location>
</feature>
<protein>
    <submittedName>
        <fullName evidence="2">Uncharacterized protein</fullName>
    </submittedName>
</protein>
<accession>A0A6P8BC03</accession>
<sequence>DFPVLWFVSIKEGDNGVSKAYFHWLGTIRYLDKLEYSWHTSPIVNSTVIALWIPDRSSLSQPGGKACLATPQI</sequence>
<name>A0A6P8BC03_PYRGI</name>
<dbReference type="AlphaFoldDB" id="A0A6P8BC03"/>
<dbReference type="RefSeq" id="XP_030984574.1">
    <property type="nucleotide sequence ID" value="XM_031123258.1"/>
</dbReference>
<reference evidence="2" key="1">
    <citation type="journal article" date="2019" name="Mol. Biol. Evol.">
        <title>Blast fungal genomes show frequent chromosomal changes, gene gains and losses, and effector gene turnover.</title>
        <authorList>
            <person name="Gomez Luciano L.B."/>
            <person name="Jason Tsai I."/>
            <person name="Chuma I."/>
            <person name="Tosa Y."/>
            <person name="Chen Y.H."/>
            <person name="Li J.Y."/>
            <person name="Li M.Y."/>
            <person name="Jade Lu M.Y."/>
            <person name="Nakayashiki H."/>
            <person name="Li W.H."/>
        </authorList>
    </citation>
    <scope>NUCLEOTIDE SEQUENCE</scope>
    <source>
        <strain evidence="2">NI907</strain>
    </source>
</reference>
<dbReference type="GeneID" id="41958168"/>
<gene>
    <name evidence="2" type="ORF">PgNI_03203</name>
</gene>
<reference evidence="2" key="2">
    <citation type="submission" date="2019-10" db="EMBL/GenBank/DDBJ databases">
        <authorList>
            <consortium name="NCBI Genome Project"/>
        </authorList>
    </citation>
    <scope>NUCLEOTIDE SEQUENCE</scope>
    <source>
        <strain evidence="2">NI907</strain>
    </source>
</reference>
<reference evidence="2" key="3">
    <citation type="submission" date="2025-08" db="UniProtKB">
        <authorList>
            <consortium name="RefSeq"/>
        </authorList>
    </citation>
    <scope>IDENTIFICATION</scope>
    <source>
        <strain evidence="2">NI907</strain>
    </source>
</reference>
<organism evidence="1 2">
    <name type="scientific">Pyricularia grisea</name>
    <name type="common">Crabgrass-specific blast fungus</name>
    <name type="synonym">Magnaporthe grisea</name>
    <dbReference type="NCBI Taxonomy" id="148305"/>
    <lineage>
        <taxon>Eukaryota</taxon>
        <taxon>Fungi</taxon>
        <taxon>Dikarya</taxon>
        <taxon>Ascomycota</taxon>
        <taxon>Pezizomycotina</taxon>
        <taxon>Sordariomycetes</taxon>
        <taxon>Sordariomycetidae</taxon>
        <taxon>Magnaporthales</taxon>
        <taxon>Pyriculariaceae</taxon>
        <taxon>Pyricularia</taxon>
    </lineage>
</organism>
<evidence type="ECO:0000313" key="1">
    <source>
        <dbReference type="Proteomes" id="UP000515153"/>
    </source>
</evidence>
<keyword evidence="1" id="KW-1185">Reference proteome</keyword>
<dbReference type="Proteomes" id="UP000515153">
    <property type="component" value="Unplaced"/>
</dbReference>
<evidence type="ECO:0000313" key="2">
    <source>
        <dbReference type="RefSeq" id="XP_030984574.1"/>
    </source>
</evidence>
<dbReference type="KEGG" id="pgri:PgNI_03203"/>